<evidence type="ECO:0000313" key="4">
    <source>
        <dbReference type="EMBL" id="PMD46173.1"/>
    </source>
</evidence>
<keyword evidence="2" id="KW-0812">Transmembrane</keyword>
<evidence type="ECO:0008006" key="6">
    <source>
        <dbReference type="Google" id="ProtNLM"/>
    </source>
</evidence>
<name>A0A2J6S5Z6_HYAVF</name>
<keyword evidence="2" id="KW-0472">Membrane</keyword>
<keyword evidence="3" id="KW-0732">Signal</keyword>
<protein>
    <recommendedName>
        <fullName evidence="6">Mid2 domain-containing protein</fullName>
    </recommendedName>
</protein>
<feature type="signal peptide" evidence="3">
    <location>
        <begin position="1"/>
        <end position="26"/>
    </location>
</feature>
<feature type="transmembrane region" description="Helical" evidence="2">
    <location>
        <begin position="183"/>
        <end position="204"/>
    </location>
</feature>
<dbReference type="STRING" id="1149755.A0A2J6S5Z6"/>
<organism evidence="4 5">
    <name type="scientific">Hyaloscypha variabilis (strain UAMH 11265 / GT02V1 / F)</name>
    <name type="common">Meliniomyces variabilis</name>
    <dbReference type="NCBI Taxonomy" id="1149755"/>
    <lineage>
        <taxon>Eukaryota</taxon>
        <taxon>Fungi</taxon>
        <taxon>Dikarya</taxon>
        <taxon>Ascomycota</taxon>
        <taxon>Pezizomycotina</taxon>
        <taxon>Leotiomycetes</taxon>
        <taxon>Helotiales</taxon>
        <taxon>Hyaloscyphaceae</taxon>
        <taxon>Hyaloscypha</taxon>
        <taxon>Hyaloscypha variabilis</taxon>
    </lineage>
</organism>
<dbReference type="Proteomes" id="UP000235786">
    <property type="component" value="Unassembled WGS sequence"/>
</dbReference>
<feature type="region of interest" description="Disordered" evidence="1">
    <location>
        <begin position="251"/>
        <end position="281"/>
    </location>
</feature>
<evidence type="ECO:0000256" key="2">
    <source>
        <dbReference type="SAM" id="Phobius"/>
    </source>
</evidence>
<feature type="chain" id="PRO_5014443364" description="Mid2 domain-containing protein" evidence="3">
    <location>
        <begin position="27"/>
        <end position="281"/>
    </location>
</feature>
<evidence type="ECO:0000256" key="1">
    <source>
        <dbReference type="SAM" id="MobiDB-lite"/>
    </source>
</evidence>
<feature type="compositionally biased region" description="Polar residues" evidence="1">
    <location>
        <begin position="256"/>
        <end position="266"/>
    </location>
</feature>
<keyword evidence="2" id="KW-1133">Transmembrane helix</keyword>
<sequence length="281" mass="30477">MALNFIAARYMGLLSVILLFIGCVNAQENTFLLPPPPGASGDYSKDLVWPINSFQTISWVCNFSDWTVYIYHNDNVGDGDPVRITSGYNTVSGQQTTSYTWNVTVDTDYVDSPTYWIGLDGGSEGGFQTHYVNITAPQISTTTTTTSTSSTATSSSTSTTRPTNSGTISPPPVPPRSNEGTKIGVGVAVPIAILAISAVSFFFWRRRRMNKKGVTRDGEASAYLDGKQELPLNEKRRYEMEGAQISHELPAFTSDGVGSQQASGQISELYVDDNGVEARHS</sequence>
<gene>
    <name evidence="4" type="ORF">L207DRAFT_561566</name>
</gene>
<keyword evidence="5" id="KW-1185">Reference proteome</keyword>
<evidence type="ECO:0000256" key="3">
    <source>
        <dbReference type="SAM" id="SignalP"/>
    </source>
</evidence>
<evidence type="ECO:0000313" key="5">
    <source>
        <dbReference type="Proteomes" id="UP000235786"/>
    </source>
</evidence>
<accession>A0A2J6S5Z6</accession>
<dbReference type="AlphaFoldDB" id="A0A2J6S5Z6"/>
<feature type="region of interest" description="Disordered" evidence="1">
    <location>
        <begin position="141"/>
        <end position="179"/>
    </location>
</feature>
<dbReference type="EMBL" id="KZ613939">
    <property type="protein sequence ID" value="PMD46173.1"/>
    <property type="molecule type" value="Genomic_DNA"/>
</dbReference>
<reference evidence="4 5" key="1">
    <citation type="submission" date="2016-04" db="EMBL/GenBank/DDBJ databases">
        <title>A degradative enzymes factory behind the ericoid mycorrhizal symbiosis.</title>
        <authorList>
            <consortium name="DOE Joint Genome Institute"/>
            <person name="Martino E."/>
            <person name="Morin E."/>
            <person name="Grelet G."/>
            <person name="Kuo A."/>
            <person name="Kohler A."/>
            <person name="Daghino S."/>
            <person name="Barry K."/>
            <person name="Choi C."/>
            <person name="Cichocki N."/>
            <person name="Clum A."/>
            <person name="Copeland A."/>
            <person name="Hainaut M."/>
            <person name="Haridas S."/>
            <person name="Labutti K."/>
            <person name="Lindquist E."/>
            <person name="Lipzen A."/>
            <person name="Khouja H.-R."/>
            <person name="Murat C."/>
            <person name="Ohm R."/>
            <person name="Olson A."/>
            <person name="Spatafora J."/>
            <person name="Veneault-Fourrey C."/>
            <person name="Henrissat B."/>
            <person name="Grigoriev I."/>
            <person name="Martin F."/>
            <person name="Perotto S."/>
        </authorList>
    </citation>
    <scope>NUCLEOTIDE SEQUENCE [LARGE SCALE GENOMIC DNA]</scope>
    <source>
        <strain evidence="4 5">F</strain>
    </source>
</reference>
<dbReference type="OrthoDB" id="5390143at2759"/>
<proteinExistence type="predicted"/>
<feature type="compositionally biased region" description="Low complexity" evidence="1">
    <location>
        <begin position="141"/>
        <end position="160"/>
    </location>
</feature>